<dbReference type="CDD" id="cd13128">
    <property type="entry name" value="MATE_Wzx_like"/>
    <property type="match status" value="1"/>
</dbReference>
<evidence type="ECO:0000256" key="5">
    <source>
        <dbReference type="SAM" id="Phobius"/>
    </source>
</evidence>
<evidence type="ECO:0000313" key="7">
    <source>
        <dbReference type="Proteomes" id="UP000298200"/>
    </source>
</evidence>
<comment type="caution">
    <text evidence="6">The sequence shown here is derived from an EMBL/GenBank/DDBJ whole genome shotgun (WGS) entry which is preliminary data.</text>
</comment>
<evidence type="ECO:0000256" key="1">
    <source>
        <dbReference type="ARBA" id="ARBA00004141"/>
    </source>
</evidence>
<evidence type="ECO:0000256" key="4">
    <source>
        <dbReference type="ARBA" id="ARBA00023136"/>
    </source>
</evidence>
<dbReference type="PANTHER" id="PTHR43424">
    <property type="entry name" value="LOCUS PUTATIVE PROTEIN 1-RELATED"/>
    <property type="match status" value="1"/>
</dbReference>
<comment type="subcellular location">
    <subcellularLocation>
        <location evidence="1">Membrane</location>
        <topology evidence="1">Multi-pass membrane protein</topology>
    </subcellularLocation>
</comment>
<feature type="transmembrane region" description="Helical" evidence="5">
    <location>
        <begin position="20"/>
        <end position="37"/>
    </location>
</feature>
<accession>A0ABY2LWS2</accession>
<keyword evidence="3 5" id="KW-1133">Transmembrane helix</keyword>
<feature type="transmembrane region" description="Helical" evidence="5">
    <location>
        <begin position="171"/>
        <end position="190"/>
    </location>
</feature>
<feature type="transmembrane region" description="Helical" evidence="5">
    <location>
        <begin position="113"/>
        <end position="131"/>
    </location>
</feature>
<feature type="transmembrane region" description="Helical" evidence="5">
    <location>
        <begin position="358"/>
        <end position="377"/>
    </location>
</feature>
<sequence>MNLFKSFRFLNLYWLFSDKLIRIPFTILISSLMARYLGPADLGLIVFAVSFFGIFGFLINSGIEEIITRNLVQEPENAESILAMGLLLKFCGGLIATIVALPIGYYFFTFDEFLLIVIVASSGLFYGPFILESYFNSRYESKFIVRVGLVIFLFSSFLKLIGIFFKLNLYYFGFLVPLEILLISIAYLYLGFSKTVPLKKTKVNKVILIDVLRDSYPLIISGFAVTFYMKMDQIMIKSMLGNVDLGIFSVGIRFVENLYFVPMLITSSFLPMLVEEKSKSIQDLDRATYMLTSSTLFICMLISGSFYIFSDTFINFFFGMEYLKAIPILKVYAFTLVFTALGVSSSRRLLVENRQNLSLFRTISGLLINLILNFLWIPKYGSIGAAWASVISNAFASFLFYGFIPSTWSIFKLQCSSFNPVPLIRYYKNLNLK</sequence>
<gene>
    <name evidence="6" type="ORF">EHQ46_18505</name>
</gene>
<feature type="transmembrane region" description="Helical" evidence="5">
    <location>
        <begin position="329"/>
        <end position="346"/>
    </location>
</feature>
<dbReference type="Proteomes" id="UP000298200">
    <property type="component" value="Unassembled WGS sequence"/>
</dbReference>
<keyword evidence="7" id="KW-1185">Reference proteome</keyword>
<dbReference type="EMBL" id="RQFU01000028">
    <property type="protein sequence ID" value="TGL16505.1"/>
    <property type="molecule type" value="Genomic_DNA"/>
</dbReference>
<name>A0ABY2LWS2_9LEPT</name>
<dbReference type="PANTHER" id="PTHR43424:SF1">
    <property type="entry name" value="LOCUS PUTATIVE PROTEIN 1-RELATED"/>
    <property type="match status" value="1"/>
</dbReference>
<feature type="transmembrane region" description="Helical" evidence="5">
    <location>
        <begin position="383"/>
        <end position="404"/>
    </location>
</feature>
<reference evidence="7" key="1">
    <citation type="journal article" date="2019" name="PLoS Negl. Trop. Dis.">
        <title>Revisiting the worldwide diversity of Leptospira species in the environment.</title>
        <authorList>
            <person name="Vincent A.T."/>
            <person name="Schiettekatte O."/>
            <person name="Bourhy P."/>
            <person name="Veyrier F.J."/>
            <person name="Picardeau M."/>
        </authorList>
    </citation>
    <scope>NUCLEOTIDE SEQUENCE [LARGE SCALE GENOMIC DNA]</scope>
    <source>
        <strain evidence="7">201800272</strain>
    </source>
</reference>
<evidence type="ECO:0000313" key="6">
    <source>
        <dbReference type="EMBL" id="TGL16505.1"/>
    </source>
</evidence>
<keyword evidence="2 5" id="KW-0812">Transmembrane</keyword>
<dbReference type="RefSeq" id="WP_135637678.1">
    <property type="nucleotide sequence ID" value="NZ_RQFU01000028.1"/>
</dbReference>
<feature type="transmembrane region" description="Helical" evidence="5">
    <location>
        <begin position="143"/>
        <end position="165"/>
    </location>
</feature>
<dbReference type="Pfam" id="PF01943">
    <property type="entry name" value="Polysacc_synt"/>
    <property type="match status" value="1"/>
</dbReference>
<feature type="transmembrane region" description="Helical" evidence="5">
    <location>
        <begin position="81"/>
        <end position="107"/>
    </location>
</feature>
<dbReference type="InterPro" id="IPR052556">
    <property type="entry name" value="PolySynth_Transporter"/>
</dbReference>
<keyword evidence="4 5" id="KW-0472">Membrane</keyword>
<evidence type="ECO:0000256" key="2">
    <source>
        <dbReference type="ARBA" id="ARBA00022692"/>
    </source>
</evidence>
<proteinExistence type="predicted"/>
<feature type="transmembrane region" description="Helical" evidence="5">
    <location>
        <begin position="43"/>
        <end position="60"/>
    </location>
</feature>
<dbReference type="InterPro" id="IPR002797">
    <property type="entry name" value="Polysacc_synth"/>
</dbReference>
<evidence type="ECO:0000256" key="3">
    <source>
        <dbReference type="ARBA" id="ARBA00022989"/>
    </source>
</evidence>
<protein>
    <submittedName>
        <fullName evidence="6">Flippase</fullName>
    </submittedName>
</protein>
<organism evidence="6 7">
    <name type="scientific">Leptospira yanagawae</name>
    <dbReference type="NCBI Taxonomy" id="293069"/>
    <lineage>
        <taxon>Bacteria</taxon>
        <taxon>Pseudomonadati</taxon>
        <taxon>Spirochaetota</taxon>
        <taxon>Spirochaetia</taxon>
        <taxon>Leptospirales</taxon>
        <taxon>Leptospiraceae</taxon>
        <taxon>Leptospira</taxon>
    </lineage>
</organism>
<feature type="transmembrane region" description="Helical" evidence="5">
    <location>
        <begin position="287"/>
        <end position="309"/>
    </location>
</feature>